<accession>A0A1H6G1M2</accession>
<reference evidence="3" key="1">
    <citation type="submission" date="2016-10" db="EMBL/GenBank/DDBJ databases">
        <authorList>
            <person name="Varghese N."/>
            <person name="Submissions S."/>
        </authorList>
    </citation>
    <scope>NUCLEOTIDE SEQUENCE [LARGE SCALE GENOMIC DNA]</scope>
    <source>
        <strain evidence="3">CGMCC 1.8981</strain>
    </source>
</reference>
<organism evidence="2 3">
    <name type="scientific">Natronorubrum sediminis</name>
    <dbReference type="NCBI Taxonomy" id="640943"/>
    <lineage>
        <taxon>Archaea</taxon>
        <taxon>Methanobacteriati</taxon>
        <taxon>Methanobacteriota</taxon>
        <taxon>Stenosarchaea group</taxon>
        <taxon>Halobacteria</taxon>
        <taxon>Halobacteriales</taxon>
        <taxon>Natrialbaceae</taxon>
        <taxon>Natronorubrum</taxon>
    </lineage>
</organism>
<gene>
    <name evidence="2" type="ORF">SAMN04487967_2294</name>
</gene>
<dbReference type="OrthoDB" id="57427at2157"/>
<dbReference type="SUPFAM" id="SSF53335">
    <property type="entry name" value="S-adenosyl-L-methionine-dependent methyltransferases"/>
    <property type="match status" value="1"/>
</dbReference>
<proteinExistence type="predicted"/>
<dbReference type="RefSeq" id="WP_090507120.1">
    <property type="nucleotide sequence ID" value="NZ_FNWL01000002.1"/>
</dbReference>
<evidence type="ECO:0000313" key="2">
    <source>
        <dbReference type="EMBL" id="SEH15894.1"/>
    </source>
</evidence>
<dbReference type="Gene3D" id="3.40.50.150">
    <property type="entry name" value="Vaccinia Virus protein VP39"/>
    <property type="match status" value="1"/>
</dbReference>
<sequence>MDDQDVIDYFTSHLSSTDYTASATSQSLEQVAPLVSSLAKHRGEINTILELGVGYGGLSGALADILNCSSVHGIDVDKERLKVAEKRGVETYNLDLESDPYPFKDGEVDLVLSFGVFEHLRYFDHPLEESYRILSQDGHMLHSVPNLASWVNRVALLFGKQPRDVEISRNRAFGISEFYSDTDFLNHVHSPTHDAFLELLDYHGFSVDEVTGIYPYQNKWYVELVDRITSFRPSLSRRIIVLGAKKNP</sequence>
<name>A0A1H6G1M2_9EURY</name>
<dbReference type="InterPro" id="IPR013216">
    <property type="entry name" value="Methyltransf_11"/>
</dbReference>
<dbReference type="GO" id="GO:0032259">
    <property type="term" value="P:methylation"/>
    <property type="evidence" value="ECO:0007669"/>
    <property type="project" value="UniProtKB-KW"/>
</dbReference>
<dbReference type="Proteomes" id="UP000199112">
    <property type="component" value="Unassembled WGS sequence"/>
</dbReference>
<dbReference type="PANTHER" id="PTHR43861">
    <property type="entry name" value="TRANS-ACONITATE 2-METHYLTRANSFERASE-RELATED"/>
    <property type="match status" value="1"/>
</dbReference>
<dbReference type="AlphaFoldDB" id="A0A1H6G1M2"/>
<keyword evidence="3" id="KW-1185">Reference proteome</keyword>
<dbReference type="InterPro" id="IPR029063">
    <property type="entry name" value="SAM-dependent_MTases_sf"/>
</dbReference>
<feature type="domain" description="Methyltransferase type 11" evidence="1">
    <location>
        <begin position="49"/>
        <end position="141"/>
    </location>
</feature>
<dbReference type="EMBL" id="FNWL01000002">
    <property type="protein sequence ID" value="SEH15894.1"/>
    <property type="molecule type" value="Genomic_DNA"/>
</dbReference>
<dbReference type="GO" id="GO:0008757">
    <property type="term" value="F:S-adenosylmethionine-dependent methyltransferase activity"/>
    <property type="evidence" value="ECO:0007669"/>
    <property type="project" value="InterPro"/>
</dbReference>
<dbReference type="Pfam" id="PF08241">
    <property type="entry name" value="Methyltransf_11"/>
    <property type="match status" value="1"/>
</dbReference>
<dbReference type="CDD" id="cd02440">
    <property type="entry name" value="AdoMet_MTases"/>
    <property type="match status" value="1"/>
</dbReference>
<keyword evidence="2" id="KW-0808">Transferase</keyword>
<protein>
    <submittedName>
        <fullName evidence="2">Methyltransferase domain-containing protein</fullName>
    </submittedName>
</protein>
<keyword evidence="2" id="KW-0489">Methyltransferase</keyword>
<evidence type="ECO:0000259" key="1">
    <source>
        <dbReference type="Pfam" id="PF08241"/>
    </source>
</evidence>
<evidence type="ECO:0000313" key="3">
    <source>
        <dbReference type="Proteomes" id="UP000199112"/>
    </source>
</evidence>